<reference key="2">
    <citation type="submission" date="2011-10" db="EMBL/GenBank/DDBJ databases">
        <title>The genome and transcriptome sequence of Clonorchis sinensis provide insights into the carcinogenic liver fluke.</title>
        <authorList>
            <person name="Wang X."/>
            <person name="Huang Y."/>
            <person name="Chen W."/>
            <person name="Liu H."/>
            <person name="Guo L."/>
            <person name="Chen Y."/>
            <person name="Luo F."/>
            <person name="Zhou W."/>
            <person name="Sun J."/>
            <person name="Mao Q."/>
            <person name="Liang P."/>
            <person name="Zhou C."/>
            <person name="Tian Y."/>
            <person name="Men J."/>
            <person name="Lv X."/>
            <person name="Huang L."/>
            <person name="Zhou J."/>
            <person name="Hu Y."/>
            <person name="Li R."/>
            <person name="Zhang F."/>
            <person name="Lei H."/>
            <person name="Li X."/>
            <person name="Hu X."/>
            <person name="Liang C."/>
            <person name="Xu J."/>
            <person name="Wu Z."/>
            <person name="Yu X."/>
        </authorList>
    </citation>
    <scope>NUCLEOTIDE SEQUENCE</scope>
    <source>
        <strain>Henan</strain>
    </source>
</reference>
<sequence>MTLDNFTDRSRPCVGDGSFKCLPYQFSMVGDLPTMVITGNGESGFDSGEGA</sequence>
<name>G7YMR9_CLOSI</name>
<evidence type="ECO:0000313" key="1">
    <source>
        <dbReference type="EMBL" id="GAA54250.1"/>
    </source>
</evidence>
<proteinExistence type="predicted"/>
<reference evidence="1" key="1">
    <citation type="journal article" date="2011" name="Genome Biol.">
        <title>The draft genome of the carcinogenic human liver fluke Clonorchis sinensis.</title>
        <authorList>
            <person name="Wang X."/>
            <person name="Chen W."/>
            <person name="Huang Y."/>
            <person name="Sun J."/>
            <person name="Men J."/>
            <person name="Liu H."/>
            <person name="Luo F."/>
            <person name="Guo L."/>
            <person name="Lv X."/>
            <person name="Deng C."/>
            <person name="Zhou C."/>
            <person name="Fan Y."/>
            <person name="Li X."/>
            <person name="Huang L."/>
            <person name="Hu Y."/>
            <person name="Liang C."/>
            <person name="Hu X."/>
            <person name="Xu J."/>
            <person name="Yu X."/>
        </authorList>
    </citation>
    <scope>NUCLEOTIDE SEQUENCE [LARGE SCALE GENOMIC DNA]</scope>
    <source>
        <strain evidence="1">Henan</strain>
    </source>
</reference>
<protein>
    <submittedName>
        <fullName evidence="1">Tumor differentially expressed protein</fullName>
    </submittedName>
</protein>
<evidence type="ECO:0000313" key="2">
    <source>
        <dbReference type="Proteomes" id="UP000008909"/>
    </source>
</evidence>
<gene>
    <name evidence="1" type="ORF">CLF_113033</name>
</gene>
<dbReference type="AlphaFoldDB" id="G7YMR9"/>
<dbReference type="EMBL" id="DF143828">
    <property type="protein sequence ID" value="GAA54250.1"/>
    <property type="molecule type" value="Genomic_DNA"/>
</dbReference>
<organism evidence="1 2">
    <name type="scientific">Clonorchis sinensis</name>
    <name type="common">Chinese liver fluke</name>
    <dbReference type="NCBI Taxonomy" id="79923"/>
    <lineage>
        <taxon>Eukaryota</taxon>
        <taxon>Metazoa</taxon>
        <taxon>Spiralia</taxon>
        <taxon>Lophotrochozoa</taxon>
        <taxon>Platyhelminthes</taxon>
        <taxon>Trematoda</taxon>
        <taxon>Digenea</taxon>
        <taxon>Opisthorchiida</taxon>
        <taxon>Opisthorchiata</taxon>
        <taxon>Opisthorchiidae</taxon>
        <taxon>Clonorchis</taxon>
    </lineage>
</organism>
<keyword evidence="2" id="KW-1185">Reference proteome</keyword>
<dbReference type="Proteomes" id="UP000008909">
    <property type="component" value="Unassembled WGS sequence"/>
</dbReference>
<accession>G7YMR9</accession>